<feature type="compositionally biased region" description="Basic residues" evidence="9">
    <location>
        <begin position="769"/>
        <end position="778"/>
    </location>
</feature>
<evidence type="ECO:0000256" key="3">
    <source>
        <dbReference type="ARBA" id="ARBA00022490"/>
    </source>
</evidence>
<comment type="function">
    <text evidence="8">3'-5' exoribonuclease that releases 5'-nucleoside monophosphates and is involved in maturation of structured RNAs.</text>
</comment>
<dbReference type="SUPFAM" id="SSF50249">
    <property type="entry name" value="Nucleic acid-binding proteins"/>
    <property type="match status" value="4"/>
</dbReference>
<comment type="subcellular location">
    <subcellularLocation>
        <location evidence="2 8">Cytoplasm</location>
    </subcellularLocation>
</comment>
<dbReference type="OrthoDB" id="9764149at2"/>
<evidence type="ECO:0000256" key="8">
    <source>
        <dbReference type="HAMAP-Rule" id="MF_01895"/>
    </source>
</evidence>
<evidence type="ECO:0000256" key="1">
    <source>
        <dbReference type="ARBA" id="ARBA00001849"/>
    </source>
</evidence>
<dbReference type="InterPro" id="IPR003029">
    <property type="entry name" value="S1_domain"/>
</dbReference>
<protein>
    <recommendedName>
        <fullName evidence="8">Ribonuclease R</fullName>
        <shortName evidence="8">RNase R</shortName>
        <ecNumber evidence="8">3.1.13.1</ecNumber>
    </recommendedName>
</protein>
<dbReference type="PROSITE" id="PS01175">
    <property type="entry name" value="RIBONUCLEASE_II"/>
    <property type="match status" value="1"/>
</dbReference>
<comment type="similarity">
    <text evidence="8">Belongs to the RNR ribonuclease family. RNase R subfamily.</text>
</comment>
<feature type="compositionally biased region" description="Basic and acidic residues" evidence="9">
    <location>
        <begin position="728"/>
        <end position="751"/>
    </location>
</feature>
<keyword evidence="12" id="KW-1185">Reference proteome</keyword>
<dbReference type="InterPro" id="IPR022966">
    <property type="entry name" value="RNase_II/R_CS"/>
</dbReference>
<dbReference type="InterPro" id="IPR050180">
    <property type="entry name" value="RNR_Ribonuclease"/>
</dbReference>
<dbReference type="CDD" id="cd04471">
    <property type="entry name" value="S1_RNase_R"/>
    <property type="match status" value="1"/>
</dbReference>
<keyword evidence="6 8" id="KW-0269">Exonuclease</keyword>
<feature type="compositionally biased region" description="Basic residues" evidence="9">
    <location>
        <begin position="789"/>
        <end position="798"/>
    </location>
</feature>
<dbReference type="SMART" id="SM00316">
    <property type="entry name" value="S1"/>
    <property type="match status" value="1"/>
</dbReference>
<feature type="region of interest" description="Disordered" evidence="9">
    <location>
        <begin position="728"/>
        <end position="812"/>
    </location>
</feature>
<sequence>MKETIKDKILAAIKASDKKSFSMEELAELLGFAKGEDFKVLVQTVATMEREKTIMFTKKGKIKLPPKEVLVEGLFRANERGFGFVSIEGEESDVYISKDHTGFALNGDTVKIDILQPANHIEDKTAEGKIVEIVERALTQVVGEFIPFTEEKSQETDLYGYVKPQDKKMSNYKIFIPAEGIKPVEGTIVVVEVTHYPEPEFPTALEGLVKQTVGHKNDPGMDILSIVMQHGIPTKFPDDVLTHADSVPDTISEEDIKKRRDCREQVLVTIDGADAKDLDDAVTVRRLQNGNYFLGVHIADVSHYVTEGSPMDIEAYERATSVYLTDRVIPMIPHRLSNGICSLNPKVPRLAMSCEMEIDETGHVVSYDIFESVIQTAERMTYTAVNEILEEEKPETINQYKELVPMFKEMGELHKILEGMRTERGAISFEDKEAKILVDEIGNPVEIQLRDRGLGERLIESFMLMANETVAKHFNSQKLPFIYRIHEQPKEDKMQRFFEFATNFGIMVKGTKEDISPKELQSALNQVKDKPEEAVINKMLLRSMQQAKYSEDPVGHYGLAADDYTHFTSPIRRYPDLIVHRLIKSYQTKPISDETKEKWQEHLPDIALHSSQMERRAVDAERDTDSLKKAEYMVDKVGQEFEGVIGSITKFGMFIELANTVEGLIHISKLPEYFQFVESHLALVGERSRTTYRIGQKVVIKVTKADPVTREIDFELISAEELAEKDKVDIQKRERRGGGRERGGRERDRQSRGKGKPSGRKQGRDTKQLKVKLNSKPKAHTDRDEKYSKSKKKKSKKPFYKEVAKKKGKKKK</sequence>
<dbReference type="HAMAP" id="MF_01895">
    <property type="entry name" value="RNase_R"/>
    <property type="match status" value="1"/>
</dbReference>
<dbReference type="SMART" id="SM00955">
    <property type="entry name" value="RNB"/>
    <property type="match status" value="1"/>
</dbReference>
<keyword evidence="7 8" id="KW-0694">RNA-binding</keyword>
<evidence type="ECO:0000259" key="10">
    <source>
        <dbReference type="PROSITE" id="PS50126"/>
    </source>
</evidence>
<dbReference type="EMBL" id="NGJY01000001">
    <property type="protein sequence ID" value="RSU04528.1"/>
    <property type="molecule type" value="Genomic_DNA"/>
</dbReference>
<comment type="catalytic activity">
    <reaction evidence="1 8">
        <text>Exonucleolytic cleavage in the 3'- to 5'-direction to yield nucleoside 5'-phosphates.</text>
        <dbReference type="EC" id="3.1.13.1"/>
    </reaction>
</comment>
<dbReference type="GO" id="GO:0008859">
    <property type="term" value="F:exoribonuclease II activity"/>
    <property type="evidence" value="ECO:0007669"/>
    <property type="project" value="UniProtKB-UniRule"/>
</dbReference>
<evidence type="ECO:0000313" key="11">
    <source>
        <dbReference type="EMBL" id="RSU04528.1"/>
    </source>
</evidence>
<organism evidence="11 12">
    <name type="scientific">Vagococcus fessus</name>
    <dbReference type="NCBI Taxonomy" id="120370"/>
    <lineage>
        <taxon>Bacteria</taxon>
        <taxon>Bacillati</taxon>
        <taxon>Bacillota</taxon>
        <taxon>Bacilli</taxon>
        <taxon>Lactobacillales</taxon>
        <taxon>Enterococcaceae</taxon>
        <taxon>Vagococcus</taxon>
    </lineage>
</organism>
<dbReference type="AlphaFoldDB" id="A0A430ABK4"/>
<name>A0A430ABK4_9ENTE</name>
<evidence type="ECO:0000256" key="7">
    <source>
        <dbReference type="ARBA" id="ARBA00022884"/>
    </source>
</evidence>
<dbReference type="GO" id="GO:0003723">
    <property type="term" value="F:RNA binding"/>
    <property type="evidence" value="ECO:0007669"/>
    <property type="project" value="UniProtKB-UniRule"/>
</dbReference>
<feature type="compositionally biased region" description="Basic residues" evidence="9">
    <location>
        <begin position="752"/>
        <end position="761"/>
    </location>
</feature>
<dbReference type="NCBIfam" id="TIGR00358">
    <property type="entry name" value="3_prime_RNase"/>
    <property type="match status" value="1"/>
</dbReference>
<keyword evidence="4 8" id="KW-0540">Nuclease</keyword>
<dbReference type="Pfam" id="PF00575">
    <property type="entry name" value="S1"/>
    <property type="match status" value="1"/>
</dbReference>
<dbReference type="RefSeq" id="WP_126829877.1">
    <property type="nucleotide sequence ID" value="NZ_CBCRYB010000006.1"/>
</dbReference>
<dbReference type="GO" id="GO:0005829">
    <property type="term" value="C:cytosol"/>
    <property type="evidence" value="ECO:0007669"/>
    <property type="project" value="TreeGrafter"/>
</dbReference>
<dbReference type="InterPro" id="IPR012340">
    <property type="entry name" value="NA-bd_OB-fold"/>
</dbReference>
<evidence type="ECO:0000256" key="5">
    <source>
        <dbReference type="ARBA" id="ARBA00022801"/>
    </source>
</evidence>
<dbReference type="Gene3D" id="2.40.50.140">
    <property type="entry name" value="Nucleic acid-binding proteins"/>
    <property type="match status" value="2"/>
</dbReference>
<evidence type="ECO:0000313" key="12">
    <source>
        <dbReference type="Proteomes" id="UP000287101"/>
    </source>
</evidence>
<accession>A0A430ABK4</accession>
<evidence type="ECO:0000256" key="6">
    <source>
        <dbReference type="ARBA" id="ARBA00022839"/>
    </source>
</evidence>
<comment type="caution">
    <text evidence="11">The sequence shown here is derived from an EMBL/GenBank/DDBJ whole genome shotgun (WGS) entry which is preliminary data.</text>
</comment>
<dbReference type="InterPro" id="IPR040476">
    <property type="entry name" value="CSD2"/>
</dbReference>
<feature type="compositionally biased region" description="Basic and acidic residues" evidence="9">
    <location>
        <begin position="779"/>
        <end position="788"/>
    </location>
</feature>
<dbReference type="Pfam" id="PF17876">
    <property type="entry name" value="CSD2"/>
    <property type="match status" value="1"/>
</dbReference>
<dbReference type="InterPro" id="IPR004476">
    <property type="entry name" value="RNase_II/RNase_R"/>
</dbReference>
<dbReference type="InterPro" id="IPR001900">
    <property type="entry name" value="RNase_II/R"/>
</dbReference>
<dbReference type="InterPro" id="IPR013223">
    <property type="entry name" value="RNase_B_OB_dom"/>
</dbReference>
<keyword evidence="5 8" id="KW-0378">Hydrolase</keyword>
<feature type="domain" description="S1 motif" evidence="10">
    <location>
        <begin position="638"/>
        <end position="717"/>
    </location>
</feature>
<reference evidence="11 12" key="1">
    <citation type="submission" date="2017-05" db="EMBL/GenBank/DDBJ databases">
        <title>Vagococcus spp. assemblies.</title>
        <authorList>
            <person name="Gulvik C.A."/>
        </authorList>
    </citation>
    <scope>NUCLEOTIDE SEQUENCE [LARGE SCALE GENOMIC DNA]</scope>
    <source>
        <strain evidence="11 12">CCUG 41755</strain>
    </source>
</reference>
<evidence type="ECO:0000256" key="9">
    <source>
        <dbReference type="SAM" id="MobiDB-lite"/>
    </source>
</evidence>
<gene>
    <name evidence="8" type="primary">rnr</name>
    <name evidence="11" type="ORF">CBF31_00470</name>
</gene>
<dbReference type="Pfam" id="PF00773">
    <property type="entry name" value="RNB"/>
    <property type="match status" value="1"/>
</dbReference>
<dbReference type="NCBIfam" id="TIGR02063">
    <property type="entry name" value="RNase_R"/>
    <property type="match status" value="1"/>
</dbReference>
<proteinExistence type="inferred from homology"/>
<dbReference type="EC" id="3.1.13.1" evidence="8"/>
<evidence type="ECO:0000256" key="2">
    <source>
        <dbReference type="ARBA" id="ARBA00004496"/>
    </source>
</evidence>
<keyword evidence="3 8" id="KW-0963">Cytoplasm</keyword>
<dbReference type="Proteomes" id="UP000287101">
    <property type="component" value="Unassembled WGS sequence"/>
</dbReference>
<dbReference type="InterPro" id="IPR011805">
    <property type="entry name" value="RNase_R"/>
</dbReference>
<dbReference type="PANTHER" id="PTHR23355:SF9">
    <property type="entry name" value="DIS3-LIKE EXONUCLEASE 2"/>
    <property type="match status" value="1"/>
</dbReference>
<dbReference type="Pfam" id="PF08206">
    <property type="entry name" value="OB_RNB"/>
    <property type="match status" value="1"/>
</dbReference>
<dbReference type="PANTHER" id="PTHR23355">
    <property type="entry name" value="RIBONUCLEASE"/>
    <property type="match status" value="1"/>
</dbReference>
<dbReference type="PROSITE" id="PS50126">
    <property type="entry name" value="S1"/>
    <property type="match status" value="1"/>
</dbReference>
<evidence type="ECO:0000256" key="4">
    <source>
        <dbReference type="ARBA" id="ARBA00022722"/>
    </source>
</evidence>
<dbReference type="GO" id="GO:0006402">
    <property type="term" value="P:mRNA catabolic process"/>
    <property type="evidence" value="ECO:0007669"/>
    <property type="project" value="TreeGrafter"/>
</dbReference>